<dbReference type="GO" id="GO:0055085">
    <property type="term" value="P:transmembrane transport"/>
    <property type="evidence" value="ECO:0007669"/>
    <property type="project" value="InterPro"/>
</dbReference>
<evidence type="ECO:0000256" key="4">
    <source>
        <dbReference type="ARBA" id="ARBA00023136"/>
    </source>
</evidence>
<feature type="transmembrane region" description="Helical" evidence="5">
    <location>
        <begin position="180"/>
        <end position="205"/>
    </location>
</feature>
<evidence type="ECO:0000256" key="1">
    <source>
        <dbReference type="ARBA" id="ARBA00004651"/>
    </source>
</evidence>
<dbReference type="Pfam" id="PF00528">
    <property type="entry name" value="BPD_transp_1"/>
    <property type="match status" value="2"/>
</dbReference>
<dbReference type="GO" id="GO:0005886">
    <property type="term" value="C:plasma membrane"/>
    <property type="evidence" value="ECO:0007669"/>
    <property type="project" value="UniProtKB-SubCell"/>
</dbReference>
<organism evidence="7 8">
    <name type="scientific">Treponema berlinense</name>
    <dbReference type="NCBI Taxonomy" id="225004"/>
    <lineage>
        <taxon>Bacteria</taxon>
        <taxon>Pseudomonadati</taxon>
        <taxon>Spirochaetota</taxon>
        <taxon>Spirochaetia</taxon>
        <taxon>Spirochaetales</taxon>
        <taxon>Treponemataceae</taxon>
        <taxon>Treponema</taxon>
    </lineage>
</organism>
<feature type="transmembrane region" description="Helical" evidence="5">
    <location>
        <begin position="136"/>
        <end position="159"/>
    </location>
</feature>
<feature type="domain" description="ABC transmembrane type-1" evidence="6">
    <location>
        <begin position="351"/>
        <end position="543"/>
    </location>
</feature>
<evidence type="ECO:0000256" key="3">
    <source>
        <dbReference type="ARBA" id="ARBA00022989"/>
    </source>
</evidence>
<feature type="transmembrane region" description="Helical" evidence="5">
    <location>
        <begin position="351"/>
        <end position="375"/>
    </location>
</feature>
<accession>A0A1T4M275</accession>
<sequence length="557" mass="60859">MNKTGKIYGQEKSFFACAALWLFFAITVIIPVLYALFSVRLSDFAQIFTQKRFFTAIRNTAIECVCSTFVSVFVGYIYAYAVVRGNLPFKKLFAVVPVVHMVTPPFVGGLSFILLFGRQGFFTKTLLGLDVSLYGFWGLLLSQVLCFFPIAYLICCQTLNGINPSIEQAAKSMGAGNWKIFKSVTLPLSFAGIVSATLFIAVSVLSDFGNPLIVGGRFNVLAVEIYTQLTGWLNIGTSAAMGLVLLIPSILLFVMQNRFYKKNALKFATIGGKIGGGKPSPKSEKNIPFKKNKNVSFGMNILLTVFCSFFAILIIAQLLSIIMGAFQKLWGINTSFTFAHFKAIFSFSQSLFNSLCFAFVAALLSTFIAALTVYLTHRTKLPLVSGLDAVCQIPSAIPGTLFGLSLAYVSSYIERILHFELSSFLIIIAMTVSYLPFSYRICSSTFSRLKISLDEAARSLGAGRLKVLNDIILPLSIGGLFSSAVYDFARGVGTISSVIFLVSFNTGLASIKILNLAEQGDWGKSAALALVLTVITFIILGAGKIFSRRFEAKIYEQ</sequence>
<dbReference type="EMBL" id="FUXC01000003">
    <property type="protein sequence ID" value="SJZ60985.1"/>
    <property type="molecule type" value="Genomic_DNA"/>
</dbReference>
<feature type="transmembrane region" description="Helical" evidence="5">
    <location>
        <begin position="526"/>
        <end position="546"/>
    </location>
</feature>
<dbReference type="AlphaFoldDB" id="A0A1T4M275"/>
<dbReference type="OrthoDB" id="57323at2"/>
<proteinExistence type="inferred from homology"/>
<dbReference type="InterPro" id="IPR000515">
    <property type="entry name" value="MetI-like"/>
</dbReference>
<dbReference type="Proteomes" id="UP000190395">
    <property type="component" value="Unassembled WGS sequence"/>
</dbReference>
<feature type="transmembrane region" description="Helical" evidence="5">
    <location>
        <begin position="57"/>
        <end position="80"/>
    </location>
</feature>
<feature type="transmembrane region" description="Helical" evidence="5">
    <location>
        <begin position="492"/>
        <end position="514"/>
    </location>
</feature>
<name>A0A1T4M275_9SPIR</name>
<gene>
    <name evidence="7" type="ORF">SAMN02745152_00726</name>
</gene>
<comment type="subcellular location">
    <subcellularLocation>
        <location evidence="1 5">Cell membrane</location>
        <topology evidence="1 5">Multi-pass membrane protein</topology>
    </subcellularLocation>
</comment>
<dbReference type="Gene3D" id="1.10.3720.10">
    <property type="entry name" value="MetI-like"/>
    <property type="match status" value="2"/>
</dbReference>
<evidence type="ECO:0000259" key="6">
    <source>
        <dbReference type="PROSITE" id="PS50928"/>
    </source>
</evidence>
<dbReference type="SUPFAM" id="SSF161098">
    <property type="entry name" value="MetI-like"/>
    <property type="match status" value="2"/>
</dbReference>
<dbReference type="RefSeq" id="WP_078930480.1">
    <property type="nucleotide sequence ID" value="NZ_FUXC01000003.1"/>
</dbReference>
<evidence type="ECO:0000256" key="2">
    <source>
        <dbReference type="ARBA" id="ARBA00022692"/>
    </source>
</evidence>
<feature type="transmembrane region" description="Helical" evidence="5">
    <location>
        <begin position="387"/>
        <end position="409"/>
    </location>
</feature>
<dbReference type="CDD" id="cd06261">
    <property type="entry name" value="TM_PBP2"/>
    <property type="match status" value="2"/>
</dbReference>
<reference evidence="7 8" key="1">
    <citation type="submission" date="2017-02" db="EMBL/GenBank/DDBJ databases">
        <authorList>
            <person name="Peterson S.W."/>
        </authorList>
    </citation>
    <scope>NUCLEOTIDE SEQUENCE [LARGE SCALE GENOMIC DNA]</scope>
    <source>
        <strain evidence="7 8">ATCC BAA-909</strain>
    </source>
</reference>
<feature type="transmembrane region" description="Helical" evidence="5">
    <location>
        <begin position="421"/>
        <end position="442"/>
    </location>
</feature>
<feature type="transmembrane region" description="Helical" evidence="5">
    <location>
        <begin position="92"/>
        <end position="116"/>
    </location>
</feature>
<feature type="transmembrane region" description="Helical" evidence="5">
    <location>
        <begin position="12"/>
        <end position="37"/>
    </location>
</feature>
<evidence type="ECO:0000313" key="7">
    <source>
        <dbReference type="EMBL" id="SJZ60985.1"/>
    </source>
</evidence>
<dbReference type="PANTHER" id="PTHR43496">
    <property type="entry name" value="PROTEIN LPLB"/>
    <property type="match status" value="1"/>
</dbReference>
<feature type="transmembrane region" description="Helical" evidence="5">
    <location>
        <begin position="301"/>
        <end position="326"/>
    </location>
</feature>
<dbReference type="GeneID" id="303366988"/>
<keyword evidence="3 5" id="KW-1133">Transmembrane helix</keyword>
<evidence type="ECO:0000313" key="8">
    <source>
        <dbReference type="Proteomes" id="UP000190395"/>
    </source>
</evidence>
<keyword evidence="2 5" id="KW-0812">Transmembrane</keyword>
<evidence type="ECO:0000256" key="5">
    <source>
        <dbReference type="RuleBase" id="RU363032"/>
    </source>
</evidence>
<feature type="transmembrane region" description="Helical" evidence="5">
    <location>
        <begin position="225"/>
        <end position="254"/>
    </location>
</feature>
<feature type="domain" description="ABC transmembrane type-1" evidence="6">
    <location>
        <begin position="57"/>
        <end position="256"/>
    </location>
</feature>
<comment type="similarity">
    <text evidence="5">Belongs to the binding-protein-dependent transport system permease family.</text>
</comment>
<keyword evidence="4 5" id="KW-0472">Membrane</keyword>
<keyword evidence="5" id="KW-0813">Transport</keyword>
<dbReference type="InterPro" id="IPR035906">
    <property type="entry name" value="MetI-like_sf"/>
</dbReference>
<dbReference type="PROSITE" id="PS50928">
    <property type="entry name" value="ABC_TM1"/>
    <property type="match status" value="2"/>
</dbReference>
<protein>
    <submittedName>
        <fullName evidence="7">Iron(III) transport system permease protein</fullName>
    </submittedName>
</protein>
<dbReference type="STRING" id="225004.SAMN02745152_00726"/>
<dbReference type="PANTHER" id="PTHR43496:SF1">
    <property type="entry name" value="POLYGALACTURONAN_RHAMNOGALACTURONAN TRANSPORT SYSTEM PERMEASE PROTEIN YTEP"/>
    <property type="match status" value="1"/>
</dbReference>
<keyword evidence="8" id="KW-1185">Reference proteome</keyword>